<dbReference type="Proteomes" id="UP000679284">
    <property type="component" value="Chromosome"/>
</dbReference>
<proteinExistence type="predicted"/>
<accession>A0A8J8SKD9</accession>
<dbReference type="InterPro" id="IPR018976">
    <property type="entry name" value="Imelysin-like"/>
</dbReference>
<evidence type="ECO:0000256" key="1">
    <source>
        <dbReference type="ARBA" id="ARBA00004196"/>
    </source>
</evidence>
<feature type="chain" id="PRO_5035164373" evidence="3">
    <location>
        <begin position="24"/>
        <end position="444"/>
    </location>
</feature>
<dbReference type="InterPro" id="IPR038352">
    <property type="entry name" value="Imelysin_sf"/>
</dbReference>
<dbReference type="GO" id="GO:0030313">
    <property type="term" value="C:cell envelope"/>
    <property type="evidence" value="ECO:0007669"/>
    <property type="project" value="UniProtKB-SubCell"/>
</dbReference>
<protein>
    <submittedName>
        <fullName evidence="5">Imelysin</fullName>
    </submittedName>
</protein>
<evidence type="ECO:0000313" key="5">
    <source>
        <dbReference type="EMBL" id="QUS35277.1"/>
    </source>
</evidence>
<keyword evidence="6" id="KW-1185">Reference proteome</keyword>
<dbReference type="KEGG" id="fap:GR316_02700"/>
<evidence type="ECO:0000256" key="2">
    <source>
        <dbReference type="ARBA" id="ARBA00022729"/>
    </source>
</evidence>
<dbReference type="Gene3D" id="1.20.1420.20">
    <property type="entry name" value="M75 peptidase, HXXE motif"/>
    <property type="match status" value="1"/>
</dbReference>
<gene>
    <name evidence="5" type="ORF">GR316_02700</name>
</gene>
<evidence type="ECO:0000259" key="4">
    <source>
        <dbReference type="Pfam" id="PF09375"/>
    </source>
</evidence>
<evidence type="ECO:0000256" key="3">
    <source>
        <dbReference type="SAM" id="SignalP"/>
    </source>
</evidence>
<dbReference type="EMBL" id="CP047289">
    <property type="protein sequence ID" value="QUS35277.1"/>
    <property type="molecule type" value="Genomic_DNA"/>
</dbReference>
<name>A0A8J8SKD9_9RHOB</name>
<dbReference type="CDD" id="cd14657">
    <property type="entry name" value="Imelysin_IrpA-like"/>
    <property type="match status" value="1"/>
</dbReference>
<organism evidence="5 6">
    <name type="scientific">Falsirhodobacter algicola</name>
    <dbReference type="NCBI Taxonomy" id="2692330"/>
    <lineage>
        <taxon>Bacteria</taxon>
        <taxon>Pseudomonadati</taxon>
        <taxon>Pseudomonadota</taxon>
        <taxon>Alphaproteobacteria</taxon>
        <taxon>Rhodobacterales</taxon>
        <taxon>Paracoccaceae</taxon>
        <taxon>Falsirhodobacter</taxon>
    </lineage>
</organism>
<sequence>MNTDRIALIATCFALGMPALAQAELSQDAKMDVLSTYATIAHDSYADALSDARALKDSIDAFAADPTEETLQAAKDAWLQSRETYGPTEVFRLSGGPIDAESGWVAEAYGAPEGQINAWPLDENMIDYTVDADGETTSGNIIDTAGMFTPGGEDAQGVDLTTITPDALAALNENGGDANVSTGYHAIEFLLWGQDQDYANMIEDSVTPGPMTAGQRPLSDFTTDAHAARRLAYLQAAADKLVGDLTVVSGAWDDTVDGDHGLYRAALLGELDGDMASRNIPLQDAIKQILVGVGVFAKSELANERIAVAVLTPSEEDEHSCFSDNTHRDIALNYEGIHNVLLGEYQGEDIGPGLADALPDDERAALDKLMSDIDGRIAMVNDLAETEMHFDYQIQPQNEESVQNIVTLKNRLRSLGDEMVEIAPEYGLSLTTDNVTDPEETQVD</sequence>
<reference evidence="5" key="1">
    <citation type="submission" date="2020-01" db="EMBL/GenBank/DDBJ databases">
        <authorList>
            <person name="Yang Y."/>
            <person name="Kwon Y.M."/>
        </authorList>
    </citation>
    <scope>NUCLEOTIDE SEQUENCE</scope>
    <source>
        <strain evidence="5">PG104</strain>
    </source>
</reference>
<dbReference type="Pfam" id="PF09375">
    <property type="entry name" value="Peptidase_M75"/>
    <property type="match status" value="1"/>
</dbReference>
<keyword evidence="2 3" id="KW-0732">Signal</keyword>
<dbReference type="AlphaFoldDB" id="A0A8J8SKD9"/>
<feature type="domain" description="Imelysin-like" evidence="4">
    <location>
        <begin position="41"/>
        <end position="415"/>
    </location>
</feature>
<evidence type="ECO:0000313" key="6">
    <source>
        <dbReference type="Proteomes" id="UP000679284"/>
    </source>
</evidence>
<feature type="signal peptide" evidence="3">
    <location>
        <begin position="1"/>
        <end position="23"/>
    </location>
</feature>
<comment type="subcellular location">
    <subcellularLocation>
        <location evidence="1">Cell envelope</location>
    </subcellularLocation>
</comment>
<dbReference type="RefSeq" id="WP_211784523.1">
    <property type="nucleotide sequence ID" value="NZ_CP047289.1"/>
</dbReference>